<feature type="coiled-coil region" evidence="5">
    <location>
        <begin position="659"/>
        <end position="707"/>
    </location>
</feature>
<evidence type="ECO:0000259" key="7">
    <source>
        <dbReference type="PROSITE" id="PS50280"/>
    </source>
</evidence>
<name>A0AAX4KCY7_9TREE</name>
<sequence length="707" mass="79551">MSSFQNLKKSRDARRGKPRPNTSSTSGTSGPGVTNAGDGTYGMDDELASKAREVLSTALGIPLGQDEPGLEFLDDPEVEITNVSSYDSHGRKQNVSPGIDNLRSKDQVTGKGKGKVKQPQVSNEHVRKRGKDEVSHELYKSELEGSGIEVHTLPGKGRGLITKRLIKAGTIILKTPPSISALQNQHFQRVCHGCYLTMKERNIASCKNEKERYEKKMRGELKIKLNRCSGCKVLHYCSRECQLSDWPTHKHECIALQRFRKMYYKTYPTKKQDDDDLSWTQASPEPVRALARIIWKRRVEREKNGGKDGIWWKQIASLESHVSKSTQQEVMRLAQQAQHLQHYLSASIPLKGSDVDVGEDQLLPVNMEDFGFEDVQEVMNFCSSFHVNSFTLSSPSLTPIGVSNSPLMALSNHSCDPNAIVVFPNGAKYMELIAIKDIQSDEEILTSYIDLSCPYDIRQRDLKERYRFQCDCKLCEKSKNQGVDWVDPRWCVRHEGCKGGDGKGKMPVKGSKGVVSVKCDKCQEDFKVNAEEVLSVVQKGVDVLDSDEHRQLDYKTAQKALSTLIPNLQKHLPNHSYPLLSLLRLSSVSHTPPQSPKDLQIASKHIKQAYEACYEVYHQNHATPTLILCEYAKLLSLQDSEQTKMVDLSRNIAMKNTIIRNLLEAIEMLTKAVKQSEITFGKGFVVGKELEGILEGCKEEMERLKRS</sequence>
<dbReference type="AlphaFoldDB" id="A0AAX4KCY7"/>
<dbReference type="InterPro" id="IPR050869">
    <property type="entry name" value="H3K4_H4K5_MeTrfase"/>
</dbReference>
<keyword evidence="10" id="KW-1185">Reference proteome</keyword>
<dbReference type="Gene3D" id="1.10.220.160">
    <property type="match status" value="1"/>
</dbReference>
<proteinExistence type="predicted"/>
<dbReference type="Pfam" id="PF01753">
    <property type="entry name" value="zf-MYND"/>
    <property type="match status" value="1"/>
</dbReference>
<dbReference type="PANTHER" id="PTHR12197">
    <property type="entry name" value="HISTONE-LYSINE N-METHYLTRANSFERASE SMYD"/>
    <property type="match status" value="1"/>
</dbReference>
<feature type="compositionally biased region" description="Low complexity" evidence="6">
    <location>
        <begin position="22"/>
        <end position="34"/>
    </location>
</feature>
<dbReference type="SUPFAM" id="SSF82199">
    <property type="entry name" value="SET domain"/>
    <property type="match status" value="1"/>
</dbReference>
<dbReference type="Pfam" id="PF00856">
    <property type="entry name" value="SET"/>
    <property type="match status" value="1"/>
</dbReference>
<dbReference type="GeneID" id="91100729"/>
<feature type="domain" description="SET" evidence="7">
    <location>
        <begin position="146"/>
        <end position="449"/>
    </location>
</feature>
<keyword evidence="5" id="KW-0175">Coiled coil</keyword>
<dbReference type="SMART" id="SM00317">
    <property type="entry name" value="SET"/>
    <property type="match status" value="1"/>
</dbReference>
<protein>
    <recommendedName>
        <fullName evidence="11">SET domain-containing protein</fullName>
    </recommendedName>
</protein>
<reference evidence="9 10" key="1">
    <citation type="submission" date="2024-01" db="EMBL/GenBank/DDBJ databases">
        <title>Comparative genomics of Cryptococcus and Kwoniella reveals pathogenesis evolution and contrasting modes of karyotype evolution via chromosome fusion or intercentromeric recombination.</title>
        <authorList>
            <person name="Coelho M.A."/>
            <person name="David-Palma M."/>
            <person name="Shea T."/>
            <person name="Bowers K."/>
            <person name="McGinley-Smith S."/>
            <person name="Mohammad A.W."/>
            <person name="Gnirke A."/>
            <person name="Yurkov A.M."/>
            <person name="Nowrousian M."/>
            <person name="Sun S."/>
            <person name="Cuomo C.A."/>
            <person name="Heitman J."/>
        </authorList>
    </citation>
    <scope>NUCLEOTIDE SEQUENCE [LARGE SCALE GENOMIC DNA]</scope>
    <source>
        <strain evidence="9 10">PYCC6329</strain>
    </source>
</reference>
<dbReference type="RefSeq" id="XP_066081836.1">
    <property type="nucleotide sequence ID" value="XM_066225739.1"/>
</dbReference>
<evidence type="ECO:0000256" key="1">
    <source>
        <dbReference type="ARBA" id="ARBA00022723"/>
    </source>
</evidence>
<dbReference type="GO" id="GO:0005634">
    <property type="term" value="C:nucleus"/>
    <property type="evidence" value="ECO:0007669"/>
    <property type="project" value="TreeGrafter"/>
</dbReference>
<gene>
    <name evidence="9" type="ORF">V865_001925</name>
</gene>
<dbReference type="EMBL" id="CP144089">
    <property type="protein sequence ID" value="WWD03869.1"/>
    <property type="molecule type" value="Genomic_DNA"/>
</dbReference>
<evidence type="ECO:0000256" key="3">
    <source>
        <dbReference type="ARBA" id="ARBA00022833"/>
    </source>
</evidence>
<dbReference type="PANTHER" id="PTHR12197:SF251">
    <property type="entry name" value="EG:BACR7C10.4 PROTEIN"/>
    <property type="match status" value="1"/>
</dbReference>
<keyword evidence="3" id="KW-0862">Zinc</keyword>
<keyword evidence="2 4" id="KW-0863">Zinc-finger</keyword>
<dbReference type="Gene3D" id="6.10.140.2220">
    <property type="match status" value="1"/>
</dbReference>
<evidence type="ECO:0000256" key="2">
    <source>
        <dbReference type="ARBA" id="ARBA00022771"/>
    </source>
</evidence>
<feature type="domain" description="MYND-type" evidence="8">
    <location>
        <begin position="191"/>
        <end position="253"/>
    </location>
</feature>
<dbReference type="PROSITE" id="PS50280">
    <property type="entry name" value="SET"/>
    <property type="match status" value="1"/>
</dbReference>
<evidence type="ECO:0008006" key="11">
    <source>
        <dbReference type="Google" id="ProtNLM"/>
    </source>
</evidence>
<evidence type="ECO:0000313" key="9">
    <source>
        <dbReference type="EMBL" id="WWD03869.1"/>
    </source>
</evidence>
<evidence type="ECO:0000256" key="4">
    <source>
        <dbReference type="PROSITE-ProRule" id="PRU00134"/>
    </source>
</evidence>
<accession>A0AAX4KCY7</accession>
<dbReference type="PROSITE" id="PS50865">
    <property type="entry name" value="ZF_MYND_2"/>
    <property type="match status" value="1"/>
</dbReference>
<keyword evidence="1" id="KW-0479">Metal-binding</keyword>
<dbReference type="Gene3D" id="2.170.270.10">
    <property type="entry name" value="SET domain"/>
    <property type="match status" value="1"/>
</dbReference>
<dbReference type="SUPFAM" id="SSF144232">
    <property type="entry name" value="HIT/MYND zinc finger-like"/>
    <property type="match status" value="1"/>
</dbReference>
<feature type="region of interest" description="Disordered" evidence="6">
    <location>
        <begin position="1"/>
        <end position="48"/>
    </location>
</feature>
<dbReference type="InterPro" id="IPR002893">
    <property type="entry name" value="Znf_MYND"/>
</dbReference>
<feature type="region of interest" description="Disordered" evidence="6">
    <location>
        <begin position="86"/>
        <end position="129"/>
    </location>
</feature>
<dbReference type="InterPro" id="IPR046341">
    <property type="entry name" value="SET_dom_sf"/>
</dbReference>
<dbReference type="Proteomes" id="UP001358614">
    <property type="component" value="Chromosome 1"/>
</dbReference>
<dbReference type="InterPro" id="IPR001214">
    <property type="entry name" value="SET_dom"/>
</dbReference>
<dbReference type="GO" id="GO:0008270">
    <property type="term" value="F:zinc ion binding"/>
    <property type="evidence" value="ECO:0007669"/>
    <property type="project" value="UniProtKB-KW"/>
</dbReference>
<evidence type="ECO:0000256" key="5">
    <source>
        <dbReference type="SAM" id="Coils"/>
    </source>
</evidence>
<organism evidence="9 10">
    <name type="scientific">Kwoniella europaea PYCC6329</name>
    <dbReference type="NCBI Taxonomy" id="1423913"/>
    <lineage>
        <taxon>Eukaryota</taxon>
        <taxon>Fungi</taxon>
        <taxon>Dikarya</taxon>
        <taxon>Basidiomycota</taxon>
        <taxon>Agaricomycotina</taxon>
        <taxon>Tremellomycetes</taxon>
        <taxon>Tremellales</taxon>
        <taxon>Cryptococcaceae</taxon>
        <taxon>Kwoniella</taxon>
    </lineage>
</organism>
<evidence type="ECO:0000256" key="6">
    <source>
        <dbReference type="SAM" id="MobiDB-lite"/>
    </source>
</evidence>
<dbReference type="KEGG" id="ker:91100729"/>
<evidence type="ECO:0000259" key="8">
    <source>
        <dbReference type="PROSITE" id="PS50865"/>
    </source>
</evidence>
<evidence type="ECO:0000313" key="10">
    <source>
        <dbReference type="Proteomes" id="UP001358614"/>
    </source>
</evidence>